<protein>
    <submittedName>
        <fullName evidence="3">Class I SAM-dependent methyltransferase</fullName>
    </submittedName>
</protein>
<keyword evidence="3" id="KW-0489">Methyltransferase</keyword>
<gene>
    <name evidence="3" type="ORF">EFW17_02925</name>
</gene>
<dbReference type="Pfam" id="PF08241">
    <property type="entry name" value="Methyltransf_11"/>
    <property type="match status" value="1"/>
</dbReference>
<dbReference type="InterPro" id="IPR013216">
    <property type="entry name" value="Methyltransf_11"/>
</dbReference>
<evidence type="ECO:0000259" key="2">
    <source>
        <dbReference type="Pfam" id="PF08241"/>
    </source>
</evidence>
<sequence>MLLRRARKRDHGGASPPQRHTVRKERMSLSSQMVREKVRRYWDWRAESFRADIAATPDRDAWLAVYANATERLFPETPEPLRVLDVGTGTGFVAIAFAELGHEVVAVEPAPAMREIAAKEFADAGVRVDLRDGYAFPLPDLGAGFDLVTCRNVLWTLTDPVAALREWRGVLRPGGAVLLSDGMWNTWRQEARLLRTGWRSRADAPVGWRFLAAYLRLRRGLPYYRGIDYTRADRLLREAGYQSPLRLDHLMDRGFYEPETIDAHCLAAAWAPR</sequence>
<accession>A0A3N0EGC0</accession>
<evidence type="ECO:0000313" key="3">
    <source>
        <dbReference type="EMBL" id="RNL86844.1"/>
    </source>
</evidence>
<dbReference type="InterPro" id="IPR029063">
    <property type="entry name" value="SAM-dependent_MTases_sf"/>
</dbReference>
<dbReference type="EMBL" id="RJMB01000002">
    <property type="protein sequence ID" value="RNL86844.1"/>
    <property type="molecule type" value="Genomic_DNA"/>
</dbReference>
<dbReference type="SUPFAM" id="SSF53335">
    <property type="entry name" value="S-adenosyl-L-methionine-dependent methyltransferases"/>
    <property type="match status" value="1"/>
</dbReference>
<evidence type="ECO:0000313" key="4">
    <source>
        <dbReference type="Proteomes" id="UP000269198"/>
    </source>
</evidence>
<dbReference type="GO" id="GO:0032259">
    <property type="term" value="P:methylation"/>
    <property type="evidence" value="ECO:0007669"/>
    <property type="project" value="UniProtKB-KW"/>
</dbReference>
<dbReference type="AlphaFoldDB" id="A0A3N0EGC0"/>
<feature type="region of interest" description="Disordered" evidence="1">
    <location>
        <begin position="1"/>
        <end position="28"/>
    </location>
</feature>
<dbReference type="PANTHER" id="PTHR43464">
    <property type="entry name" value="METHYLTRANSFERASE"/>
    <property type="match status" value="1"/>
</dbReference>
<feature type="compositionally biased region" description="Basic residues" evidence="1">
    <location>
        <begin position="1"/>
        <end position="10"/>
    </location>
</feature>
<dbReference type="GO" id="GO:0010420">
    <property type="term" value="F:polyprenyldihydroxybenzoate methyltransferase activity"/>
    <property type="evidence" value="ECO:0007669"/>
    <property type="project" value="TreeGrafter"/>
</dbReference>
<dbReference type="Proteomes" id="UP000269198">
    <property type="component" value="Unassembled WGS sequence"/>
</dbReference>
<dbReference type="CDD" id="cd02440">
    <property type="entry name" value="AdoMet_MTases"/>
    <property type="match status" value="1"/>
</dbReference>
<comment type="caution">
    <text evidence="3">The sequence shown here is derived from an EMBL/GenBank/DDBJ whole genome shotgun (WGS) entry which is preliminary data.</text>
</comment>
<dbReference type="Gene3D" id="3.40.50.150">
    <property type="entry name" value="Vaccinia Virus protein VP39"/>
    <property type="match status" value="1"/>
</dbReference>
<organism evidence="3 4">
    <name type="scientific">Halostreptopolyspora alba</name>
    <dbReference type="NCBI Taxonomy" id="2487137"/>
    <lineage>
        <taxon>Bacteria</taxon>
        <taxon>Bacillati</taxon>
        <taxon>Actinomycetota</taxon>
        <taxon>Actinomycetes</taxon>
        <taxon>Streptosporangiales</taxon>
        <taxon>Nocardiopsidaceae</taxon>
        <taxon>Halostreptopolyspora</taxon>
    </lineage>
</organism>
<name>A0A3N0EGC0_9ACTN</name>
<dbReference type="OrthoDB" id="653491at2"/>
<keyword evidence="3" id="KW-0808">Transferase</keyword>
<proteinExistence type="predicted"/>
<feature type="domain" description="Methyltransferase type 11" evidence="2">
    <location>
        <begin position="84"/>
        <end position="178"/>
    </location>
</feature>
<evidence type="ECO:0000256" key="1">
    <source>
        <dbReference type="SAM" id="MobiDB-lite"/>
    </source>
</evidence>
<dbReference type="PANTHER" id="PTHR43464:SF89">
    <property type="entry name" value="METHYLTRANSFERASE"/>
    <property type="match status" value="1"/>
</dbReference>
<reference evidence="3 4" key="1">
    <citation type="submission" date="2018-11" db="EMBL/GenBank/DDBJ databases">
        <title>The genome draft of YIM 96095.</title>
        <authorList>
            <person name="Tang S.-K."/>
            <person name="Chunyu W.-X."/>
            <person name="Feng Y.-Z."/>
        </authorList>
    </citation>
    <scope>NUCLEOTIDE SEQUENCE [LARGE SCALE GENOMIC DNA]</scope>
    <source>
        <strain evidence="3 4">YIM 96095</strain>
    </source>
</reference>
<keyword evidence="4" id="KW-1185">Reference proteome</keyword>